<evidence type="ECO:0000313" key="3">
    <source>
        <dbReference type="EMBL" id="PVY38975.1"/>
    </source>
</evidence>
<keyword evidence="1" id="KW-1133">Transmembrane helix</keyword>
<dbReference type="InterPro" id="IPR011453">
    <property type="entry name" value="DUF1559"/>
</dbReference>
<dbReference type="OrthoDB" id="9965529at2"/>
<feature type="transmembrane region" description="Helical" evidence="1">
    <location>
        <begin position="12"/>
        <end position="35"/>
    </location>
</feature>
<dbReference type="EMBL" id="QEKH01000023">
    <property type="protein sequence ID" value="PVY38975.1"/>
    <property type="molecule type" value="Genomic_DNA"/>
</dbReference>
<dbReference type="Pfam" id="PF07596">
    <property type="entry name" value="SBP_bac_10"/>
    <property type="match status" value="1"/>
</dbReference>
<evidence type="ECO:0000313" key="4">
    <source>
        <dbReference type="Proteomes" id="UP000245959"/>
    </source>
</evidence>
<gene>
    <name evidence="3" type="ORF">C8D82_12328</name>
</gene>
<dbReference type="NCBIfam" id="TIGR04294">
    <property type="entry name" value="pre_pil_HX9DG"/>
    <property type="match status" value="1"/>
</dbReference>
<dbReference type="PANTHER" id="PTHR30093:SF2">
    <property type="entry name" value="TYPE II SECRETION SYSTEM PROTEIN H"/>
    <property type="match status" value="1"/>
</dbReference>
<dbReference type="InterPro" id="IPR012902">
    <property type="entry name" value="N_methyl_site"/>
</dbReference>
<keyword evidence="1" id="KW-0812">Transmembrane</keyword>
<name>A0A2U1ARE3_9BACT</name>
<comment type="caution">
    <text evidence="3">The sequence shown here is derived from an EMBL/GenBank/DDBJ whole genome shotgun (WGS) entry which is preliminary data.</text>
</comment>
<dbReference type="SUPFAM" id="SSF54523">
    <property type="entry name" value="Pili subunits"/>
    <property type="match status" value="1"/>
</dbReference>
<feature type="domain" description="DUF1559" evidence="2">
    <location>
        <begin position="37"/>
        <end position="67"/>
    </location>
</feature>
<dbReference type="Gene3D" id="3.30.700.10">
    <property type="entry name" value="Glycoprotein, Type 4 Pilin"/>
    <property type="match status" value="1"/>
</dbReference>
<dbReference type="GeneID" id="78296137"/>
<dbReference type="PANTHER" id="PTHR30093">
    <property type="entry name" value="GENERAL SECRETION PATHWAY PROTEIN G"/>
    <property type="match status" value="1"/>
</dbReference>
<dbReference type="Proteomes" id="UP000245959">
    <property type="component" value="Unassembled WGS sequence"/>
</dbReference>
<evidence type="ECO:0000256" key="1">
    <source>
        <dbReference type="SAM" id="Phobius"/>
    </source>
</evidence>
<dbReference type="InterPro" id="IPR027558">
    <property type="entry name" value="Pre_pil_HX9DG_C"/>
</dbReference>
<dbReference type="Pfam" id="PF07963">
    <property type="entry name" value="N_methyl"/>
    <property type="match status" value="1"/>
</dbReference>
<dbReference type="InterPro" id="IPR045584">
    <property type="entry name" value="Pilin-like"/>
</dbReference>
<sequence>MKTTVSTEKHNFTLIELLVVIAIIAILAGMLLPALNRARDSAKAISCTNNLKQCMLATQQYADDYNGIAFLKGNGAAWHTLLNCMVRGTYVTAWGQAGLYPRRLPSFKVASCPAVPAAAIPEPNSDEESTKFGAIYGVPGNATDGEQGPAHTPNYNENPQAFVHPSTVGLGEGTIISFPKIKNASQFLIYADTWETSTMMQAYSFSLTTGASGIDLRHNQKANIGWADGHVSAISAGDIQQWRNDGKVWPGAYILNSTSVKVVLP</sequence>
<dbReference type="RefSeq" id="WP_116884845.1">
    <property type="nucleotide sequence ID" value="NZ_CABMMC010000013.1"/>
</dbReference>
<accession>A0A2U1ARE3</accession>
<dbReference type="AlphaFoldDB" id="A0A2U1ARE3"/>
<organism evidence="3 4">
    <name type="scientific">Victivallis vadensis</name>
    <dbReference type="NCBI Taxonomy" id="172901"/>
    <lineage>
        <taxon>Bacteria</taxon>
        <taxon>Pseudomonadati</taxon>
        <taxon>Lentisphaerota</taxon>
        <taxon>Lentisphaeria</taxon>
        <taxon>Victivallales</taxon>
        <taxon>Victivallaceae</taxon>
        <taxon>Victivallis</taxon>
    </lineage>
</organism>
<protein>
    <submittedName>
        <fullName evidence="3">Prepilin-type N-terminal cleavage/methylation domain-containing protein/prepilin-type processing-associated H-X9-DG protein</fullName>
    </submittedName>
</protein>
<keyword evidence="1" id="KW-0472">Membrane</keyword>
<keyword evidence="4" id="KW-1185">Reference proteome</keyword>
<evidence type="ECO:0000259" key="2">
    <source>
        <dbReference type="Pfam" id="PF07596"/>
    </source>
</evidence>
<dbReference type="NCBIfam" id="TIGR02532">
    <property type="entry name" value="IV_pilin_GFxxxE"/>
    <property type="match status" value="1"/>
</dbReference>
<proteinExistence type="predicted"/>
<reference evidence="3 4" key="1">
    <citation type="submission" date="2018-04" db="EMBL/GenBank/DDBJ databases">
        <title>Genomic Encyclopedia of Type Strains, Phase IV (KMG-IV): sequencing the most valuable type-strain genomes for metagenomic binning, comparative biology and taxonomic classification.</title>
        <authorList>
            <person name="Goeker M."/>
        </authorList>
    </citation>
    <scope>NUCLEOTIDE SEQUENCE [LARGE SCALE GENOMIC DNA]</scope>
    <source>
        <strain evidence="3 4">DSM 14823</strain>
    </source>
</reference>